<sequence length="45" mass="4939">MDLLAHKKAIGGSINGVGYHCILMLHNESASGLFLKIHYILQAFI</sequence>
<dbReference type="AlphaFoldDB" id="A0A1R4HJZ6"/>
<proteinExistence type="predicted"/>
<evidence type="ECO:0000313" key="1">
    <source>
        <dbReference type="EMBL" id="SJM96545.1"/>
    </source>
</evidence>
<dbReference type="Proteomes" id="UP000195667">
    <property type="component" value="Unassembled WGS sequence"/>
</dbReference>
<evidence type="ECO:0000313" key="2">
    <source>
        <dbReference type="Proteomes" id="UP000195667"/>
    </source>
</evidence>
<name>A0A1R4HJZ6_9GAMM</name>
<accession>A0A1R4HJZ6</accession>
<gene>
    <name evidence="1" type="ORF">CRENPOLYSF1_920006</name>
</gene>
<organism evidence="1 2">
    <name type="scientific">Crenothrix polyspora</name>
    <dbReference type="NCBI Taxonomy" id="360316"/>
    <lineage>
        <taxon>Bacteria</taxon>
        <taxon>Pseudomonadati</taxon>
        <taxon>Pseudomonadota</taxon>
        <taxon>Gammaproteobacteria</taxon>
        <taxon>Methylococcales</taxon>
        <taxon>Crenotrichaceae</taxon>
        <taxon>Crenothrix</taxon>
    </lineage>
</organism>
<reference evidence="2" key="1">
    <citation type="submission" date="2017-02" db="EMBL/GenBank/DDBJ databases">
        <authorList>
            <person name="Daims H."/>
        </authorList>
    </citation>
    <scope>NUCLEOTIDE SEQUENCE [LARGE SCALE GENOMIC DNA]</scope>
</reference>
<dbReference type="EMBL" id="FUKI01000173">
    <property type="protein sequence ID" value="SJM96545.1"/>
    <property type="molecule type" value="Genomic_DNA"/>
</dbReference>
<keyword evidence="2" id="KW-1185">Reference proteome</keyword>
<protein>
    <submittedName>
        <fullName evidence="1">Uncharacterized protein</fullName>
    </submittedName>
</protein>